<sequence length="78" mass="8555">MADQKKIGRRRGIDREGEIEERRATIGGERGLDVEAKSRIIVHTGTVRGVSESVLARISLDRDLQSSKGKAVQLGDIL</sequence>
<name>A0AAP0PTX7_9MAGN</name>
<comment type="caution">
    <text evidence="1">The sequence shown here is derived from an EMBL/GenBank/DDBJ whole genome shotgun (WGS) entry which is preliminary data.</text>
</comment>
<gene>
    <name evidence="1" type="ORF">Sjap_003787</name>
</gene>
<organism evidence="1 2">
    <name type="scientific">Stephania japonica</name>
    <dbReference type="NCBI Taxonomy" id="461633"/>
    <lineage>
        <taxon>Eukaryota</taxon>
        <taxon>Viridiplantae</taxon>
        <taxon>Streptophyta</taxon>
        <taxon>Embryophyta</taxon>
        <taxon>Tracheophyta</taxon>
        <taxon>Spermatophyta</taxon>
        <taxon>Magnoliopsida</taxon>
        <taxon>Ranunculales</taxon>
        <taxon>Menispermaceae</taxon>
        <taxon>Menispermoideae</taxon>
        <taxon>Cissampelideae</taxon>
        <taxon>Stephania</taxon>
    </lineage>
</organism>
<dbReference type="Proteomes" id="UP001417504">
    <property type="component" value="Unassembled WGS sequence"/>
</dbReference>
<dbReference type="AlphaFoldDB" id="A0AAP0PTX7"/>
<dbReference type="EMBL" id="JBBNAE010000001">
    <property type="protein sequence ID" value="KAK9156307.1"/>
    <property type="molecule type" value="Genomic_DNA"/>
</dbReference>
<proteinExistence type="predicted"/>
<reference evidence="1 2" key="1">
    <citation type="submission" date="2024-01" db="EMBL/GenBank/DDBJ databases">
        <title>Genome assemblies of Stephania.</title>
        <authorList>
            <person name="Yang L."/>
        </authorList>
    </citation>
    <scope>NUCLEOTIDE SEQUENCE [LARGE SCALE GENOMIC DNA]</scope>
    <source>
        <strain evidence="1">QJT</strain>
        <tissue evidence="1">Leaf</tissue>
    </source>
</reference>
<protein>
    <submittedName>
        <fullName evidence="1">Uncharacterized protein</fullName>
    </submittedName>
</protein>
<evidence type="ECO:0000313" key="2">
    <source>
        <dbReference type="Proteomes" id="UP001417504"/>
    </source>
</evidence>
<keyword evidence="2" id="KW-1185">Reference proteome</keyword>
<evidence type="ECO:0000313" key="1">
    <source>
        <dbReference type="EMBL" id="KAK9156307.1"/>
    </source>
</evidence>
<accession>A0AAP0PTX7</accession>